<keyword evidence="8" id="KW-0547">Nucleotide-binding</keyword>
<evidence type="ECO:0000256" key="4">
    <source>
        <dbReference type="ARBA" id="ARBA00022475"/>
    </source>
</evidence>
<feature type="transmembrane region" description="Helical" evidence="14">
    <location>
        <begin position="166"/>
        <end position="187"/>
    </location>
</feature>
<dbReference type="GO" id="GO:0005524">
    <property type="term" value="F:ATP binding"/>
    <property type="evidence" value="ECO:0007669"/>
    <property type="project" value="UniProtKB-KW"/>
</dbReference>
<evidence type="ECO:0000256" key="9">
    <source>
        <dbReference type="ARBA" id="ARBA00022777"/>
    </source>
</evidence>
<evidence type="ECO:0000313" key="17">
    <source>
        <dbReference type="EMBL" id="AXI08622.1"/>
    </source>
</evidence>
<dbReference type="InterPro" id="IPR003594">
    <property type="entry name" value="HATPase_dom"/>
</dbReference>
<dbReference type="Pfam" id="PF00512">
    <property type="entry name" value="HisKA"/>
    <property type="match status" value="1"/>
</dbReference>
<dbReference type="PANTHER" id="PTHR45528:SF1">
    <property type="entry name" value="SENSOR HISTIDINE KINASE CPXA"/>
    <property type="match status" value="1"/>
</dbReference>
<comment type="subcellular location">
    <subcellularLocation>
        <location evidence="2">Cell membrane</location>
        <topology evidence="2">Multi-pass membrane protein</topology>
    </subcellularLocation>
</comment>
<dbReference type="GO" id="GO:0005886">
    <property type="term" value="C:plasma membrane"/>
    <property type="evidence" value="ECO:0007669"/>
    <property type="project" value="UniProtKB-SubCell"/>
</dbReference>
<dbReference type="EMBL" id="CP024848">
    <property type="protein sequence ID" value="AXI08622.1"/>
    <property type="molecule type" value="Genomic_DNA"/>
</dbReference>
<evidence type="ECO:0000256" key="14">
    <source>
        <dbReference type="SAM" id="Phobius"/>
    </source>
</evidence>
<evidence type="ECO:0000256" key="12">
    <source>
        <dbReference type="ARBA" id="ARBA00023012"/>
    </source>
</evidence>
<evidence type="ECO:0000259" key="16">
    <source>
        <dbReference type="PROSITE" id="PS50885"/>
    </source>
</evidence>
<keyword evidence="11 14" id="KW-1133">Transmembrane helix</keyword>
<dbReference type="PROSITE" id="PS50109">
    <property type="entry name" value="HIS_KIN"/>
    <property type="match status" value="1"/>
</dbReference>
<evidence type="ECO:0000256" key="7">
    <source>
        <dbReference type="ARBA" id="ARBA00022692"/>
    </source>
</evidence>
<evidence type="ECO:0000313" key="18">
    <source>
        <dbReference type="Proteomes" id="UP000253908"/>
    </source>
</evidence>
<dbReference type="InterPro" id="IPR003660">
    <property type="entry name" value="HAMP_dom"/>
</dbReference>
<evidence type="ECO:0000259" key="15">
    <source>
        <dbReference type="PROSITE" id="PS50109"/>
    </source>
</evidence>
<sequence>MNILQSLMARYLLLILFALVLIPLIPAVYYSSNILFNNKLYDTQELEELWKQSAAALDSQEPEVIAHRLQSIKNKYPGAEVFWINGQGESKFIEDRPAGIPENWTFADSLEFMEERKFYVDTFLQDREPQDIYTTTALIGNDPKQGIMVLQMAISKTNIGSLAIDYLFIAFFLFVSGSFLVISWLFFINIRKRLIKLELAMSRPDDEGIPDEVVIKKMDEIGKLEGAFNEMISQLKSSREIEQKEENLRKQLIANISHDLRTPLTVIRQHVYSAKNATASPKGNESLQIVENKLGDMDKMINNLLSYTLLSAGKHPINIKETDILDEVRKVIAEWYPIFEEHRFVIDIDLAEKSLIWKVDPIWFKSILDNLIQNVIRHARSGRYIGIKTIERHGSTFIVIKDKGEGFEHESEDKGVGIGLSIVSLMIKEMKLDWDISTSSAGTCIYVGSKKVIQDLKLKQIFNLRSP</sequence>
<organism evidence="17 18">
    <name type="scientific">Oceanobacillus zhaokaii</name>
    <dbReference type="NCBI Taxonomy" id="2052660"/>
    <lineage>
        <taxon>Bacteria</taxon>
        <taxon>Bacillati</taxon>
        <taxon>Bacillota</taxon>
        <taxon>Bacilli</taxon>
        <taxon>Bacillales</taxon>
        <taxon>Bacillaceae</taxon>
        <taxon>Oceanobacillus</taxon>
    </lineage>
</organism>
<dbReference type="SUPFAM" id="SSF47384">
    <property type="entry name" value="Homodimeric domain of signal transducing histidine kinase"/>
    <property type="match status" value="1"/>
</dbReference>
<name>A0A345PF42_9BACI</name>
<keyword evidence="5" id="KW-0597">Phosphoprotein</keyword>
<dbReference type="InterPro" id="IPR036890">
    <property type="entry name" value="HATPase_C_sf"/>
</dbReference>
<keyword evidence="10" id="KW-0067">ATP-binding</keyword>
<dbReference type="InterPro" id="IPR003661">
    <property type="entry name" value="HisK_dim/P_dom"/>
</dbReference>
<keyword evidence="4" id="KW-1003">Cell membrane</keyword>
<keyword evidence="18" id="KW-1185">Reference proteome</keyword>
<dbReference type="CDD" id="cd00082">
    <property type="entry name" value="HisKA"/>
    <property type="match status" value="1"/>
</dbReference>
<evidence type="ECO:0000256" key="1">
    <source>
        <dbReference type="ARBA" id="ARBA00000085"/>
    </source>
</evidence>
<dbReference type="Pfam" id="PF02518">
    <property type="entry name" value="HATPase_c"/>
    <property type="match status" value="1"/>
</dbReference>
<dbReference type="Proteomes" id="UP000253908">
    <property type="component" value="Chromosome"/>
</dbReference>
<reference evidence="18" key="1">
    <citation type="submission" date="2017-11" db="EMBL/GenBank/DDBJ databases">
        <authorList>
            <person name="Zhu W."/>
        </authorList>
    </citation>
    <scope>NUCLEOTIDE SEQUENCE [LARGE SCALE GENOMIC DNA]</scope>
    <source>
        <strain evidence="18">160</strain>
    </source>
</reference>
<keyword evidence="9 17" id="KW-0418">Kinase</keyword>
<dbReference type="InterPro" id="IPR036097">
    <property type="entry name" value="HisK_dim/P_sf"/>
</dbReference>
<dbReference type="InterPro" id="IPR005467">
    <property type="entry name" value="His_kinase_dom"/>
</dbReference>
<evidence type="ECO:0000256" key="2">
    <source>
        <dbReference type="ARBA" id="ARBA00004651"/>
    </source>
</evidence>
<keyword evidence="7 14" id="KW-0812">Transmembrane</keyword>
<dbReference type="Gene3D" id="6.10.340.10">
    <property type="match status" value="1"/>
</dbReference>
<evidence type="ECO:0000256" key="3">
    <source>
        <dbReference type="ARBA" id="ARBA00012438"/>
    </source>
</evidence>
<dbReference type="SMART" id="SM00388">
    <property type="entry name" value="HisKA"/>
    <property type="match status" value="1"/>
</dbReference>
<gene>
    <name evidence="17" type="ORF">CUC15_06710</name>
</gene>
<accession>A0A345PF42</accession>
<dbReference type="SMART" id="SM00387">
    <property type="entry name" value="HATPase_c"/>
    <property type="match status" value="1"/>
</dbReference>
<dbReference type="AlphaFoldDB" id="A0A345PF42"/>
<dbReference type="SUPFAM" id="SSF55874">
    <property type="entry name" value="ATPase domain of HSP90 chaperone/DNA topoisomerase II/histidine kinase"/>
    <property type="match status" value="1"/>
</dbReference>
<dbReference type="PANTHER" id="PTHR45528">
    <property type="entry name" value="SENSOR HISTIDINE KINASE CPXA"/>
    <property type="match status" value="1"/>
</dbReference>
<dbReference type="RefSeq" id="WP_114915919.1">
    <property type="nucleotide sequence ID" value="NZ_CP024848.1"/>
</dbReference>
<comment type="catalytic activity">
    <reaction evidence="1">
        <text>ATP + protein L-histidine = ADP + protein N-phospho-L-histidine.</text>
        <dbReference type="EC" id="2.7.13.3"/>
    </reaction>
</comment>
<dbReference type="InterPro" id="IPR050398">
    <property type="entry name" value="HssS/ArlS-like"/>
</dbReference>
<evidence type="ECO:0000256" key="13">
    <source>
        <dbReference type="ARBA" id="ARBA00023136"/>
    </source>
</evidence>
<keyword evidence="6" id="KW-0808">Transferase</keyword>
<evidence type="ECO:0000256" key="11">
    <source>
        <dbReference type="ARBA" id="ARBA00022989"/>
    </source>
</evidence>
<dbReference type="Gene3D" id="1.10.287.130">
    <property type="match status" value="1"/>
</dbReference>
<dbReference type="Gene3D" id="3.30.565.10">
    <property type="entry name" value="Histidine kinase-like ATPase, C-terminal domain"/>
    <property type="match status" value="1"/>
</dbReference>
<dbReference type="GO" id="GO:0000155">
    <property type="term" value="F:phosphorelay sensor kinase activity"/>
    <property type="evidence" value="ECO:0007669"/>
    <property type="project" value="InterPro"/>
</dbReference>
<keyword evidence="13 14" id="KW-0472">Membrane</keyword>
<evidence type="ECO:0000256" key="8">
    <source>
        <dbReference type="ARBA" id="ARBA00022741"/>
    </source>
</evidence>
<evidence type="ECO:0000256" key="6">
    <source>
        <dbReference type="ARBA" id="ARBA00022679"/>
    </source>
</evidence>
<evidence type="ECO:0000256" key="10">
    <source>
        <dbReference type="ARBA" id="ARBA00022840"/>
    </source>
</evidence>
<evidence type="ECO:0000256" key="5">
    <source>
        <dbReference type="ARBA" id="ARBA00022553"/>
    </source>
</evidence>
<keyword evidence="12" id="KW-0902">Two-component regulatory system</keyword>
<protein>
    <recommendedName>
        <fullName evidence="3">histidine kinase</fullName>
        <ecNumber evidence="3">2.7.13.3</ecNumber>
    </recommendedName>
</protein>
<dbReference type="OrthoDB" id="14660at2"/>
<feature type="domain" description="Histidine kinase" evidence="15">
    <location>
        <begin position="255"/>
        <end position="447"/>
    </location>
</feature>
<dbReference type="PROSITE" id="PS50885">
    <property type="entry name" value="HAMP"/>
    <property type="match status" value="1"/>
</dbReference>
<proteinExistence type="predicted"/>
<dbReference type="EC" id="2.7.13.3" evidence="3"/>
<feature type="domain" description="HAMP" evidence="16">
    <location>
        <begin position="219"/>
        <end position="240"/>
    </location>
</feature>
<dbReference type="KEGG" id="ocn:CUC15_06710"/>